<feature type="region of interest" description="Disordered" evidence="6">
    <location>
        <begin position="375"/>
        <end position="414"/>
    </location>
</feature>
<sequence length="1523" mass="172083">MAHPVTQPFLARLESRFNDLRSLSANKITPQETAKRLAAITESGLAEYEPDPNQYSPYATTILSDDWDAIHLYAWDRPEDQDMLVEVLICMSRLPRPSGAASEAIKGSDFMLWSGLTGVRWASRESWEAPTRMRNAPPWETTDRPQSIAHFVNINAFLARLQATNLPALDASLMGLWTLREALEHPGVRQSRHEPPDFFLPAAAVWIDVVGAQIYEWDYEFAHGGNRGRPGLGGPLWEGDRAVTNTDSHRGMLERTTACLKSGAQHTLRCVNTPHRTKRQLHSTFWQHGAGDLELLPWAPPSIPARQFVVATKHDDIHQNQRARTAAPEKSRQALWARPADGVFLDFLYPPQALALLRSTTSNTVETRHGKRLSEGHIQTTRGYTSDSRGGAAGPKSKVRRVMPDAPGGAEGTRLEDATPAYRERRAQHVLGELGSRASKTPLTMPGPASKQENKVEFFPFSEFSGDSTRFASSAADLAEAEEEVAAMQSPLQRLRQILATTRAVDCTESGEPPQSIIWVLKLYDELDNASKQDLRLTCELLSWLSKQRNAEADIRCATLYHAIPLTSRTSYVYRSALSAFLRRGLHIQAVQLHKEALQNILNADQVTKTFFDYAVGESRWQLAMNVFAQYRLQNSKREQGVGMFWLHVSETPGLLRKALALAKHFQTLHRAGTVSSRTRSFTARFYAEALLQEFGNDKNPSPVFAANNPPKGNVGRLFEYLRVLEDETPVLYNRILVALLQPGRKGPYVYPHIHRLVSYIYTALCSSDSQIPEWTLELLLNQLIHYWDNQQRHGELHHSITVSTVLKDWQKHHGIVRQDAVQRVLRWHASRGRLDLFSEWLDYYGKHFTSYENQRDVSTSTIYIHARRADLSEAKRAFARVMSLTAEHKELPPLSCWNVLIHAHARVDDVEGGLDLLKEMVERGLLPDQYSFHPVMEMLAKRGDVEGVRDLIAQFDRMQQQQRSTAFIVSLLLAYVNRGEVEQAEKELRKAIPEVKTAEIRGSVTKSFNVLLTAHALQRDINATMRVFRWMKAEQIRMDANTFAALIQALALHRMTAAAYKILTSVMRAHQVQPTAFHYALVMTGYVNQRMASDALSVYKDMQDHNIKPTFSTNTIYLKARALDEQRIRRGVGPKKTNMPLKSTMAHLQRLLSNSLGNDLAAHQPGLSHGDAQADPKTPAAYFAFLIYIHGRRRCYGAVKELFEQYQTTANANEQDDIPIQLLAALMSAHLQAREFDDVERCWLLAQEQANKRAATVHVPRLSSPEKEQQALPDLMQLLPSNSADAREAGFSTVDAVQRQIITSHGAEEATAPRQQSLTTTALSRAFRARPSRGRQHILTRPLRYYLYALHNQGRIADSLSTVAKLVGRGYTLDNRTWNAFIQLLCQSSPPLVLLALTLTERLLIPSFPGWINTFSKTKPHPPNRSARVEGLEYIRARYLAPGQLMPQYATLVHLASAVLRLRRLEAMGRQGTLDRENWKGLEKYVGTLKEVREQAPRTMLAVQSMPMIDDKLQQKLLKRYT</sequence>
<comment type="caution">
    <text evidence="7">The sequence shown here is derived from an EMBL/GenBank/DDBJ whole genome shotgun (WGS) entry which is preliminary data.</text>
</comment>
<dbReference type="PROSITE" id="PS51375">
    <property type="entry name" value="PPR"/>
    <property type="match status" value="2"/>
</dbReference>
<evidence type="ECO:0000256" key="6">
    <source>
        <dbReference type="SAM" id="MobiDB-lite"/>
    </source>
</evidence>
<dbReference type="Proteomes" id="UP001310890">
    <property type="component" value="Unassembled WGS sequence"/>
</dbReference>
<dbReference type="PANTHER" id="PTHR47447">
    <property type="entry name" value="OS03G0856100 PROTEIN"/>
    <property type="match status" value="1"/>
</dbReference>
<comment type="subunit">
    <text evidence="4">Binds to mitochondrial small subunit 15S rRNA.</text>
</comment>
<evidence type="ECO:0000313" key="8">
    <source>
        <dbReference type="Proteomes" id="UP001310890"/>
    </source>
</evidence>
<evidence type="ECO:0000313" key="7">
    <source>
        <dbReference type="EMBL" id="KAK5109631.1"/>
    </source>
</evidence>
<evidence type="ECO:0000256" key="1">
    <source>
        <dbReference type="ARBA" id="ARBA00006192"/>
    </source>
</evidence>
<dbReference type="PANTHER" id="PTHR47447:SF17">
    <property type="entry name" value="OS12G0638900 PROTEIN"/>
    <property type="match status" value="1"/>
</dbReference>
<keyword evidence="2" id="KW-0677">Repeat</keyword>
<accession>A0AAN7TDN2</accession>
<dbReference type="InterPro" id="IPR002885">
    <property type="entry name" value="PPR_rpt"/>
</dbReference>
<feature type="repeat" description="PPR" evidence="5">
    <location>
        <begin position="1076"/>
        <end position="1110"/>
    </location>
</feature>
<evidence type="ECO:0008006" key="9">
    <source>
        <dbReference type="Google" id="ProtNLM"/>
    </source>
</evidence>
<reference evidence="7" key="1">
    <citation type="submission" date="2023-08" db="EMBL/GenBank/DDBJ databases">
        <title>Black Yeasts Isolated from many extreme environments.</title>
        <authorList>
            <person name="Coleine C."/>
            <person name="Stajich J.E."/>
            <person name="Selbmann L."/>
        </authorList>
    </citation>
    <scope>NUCLEOTIDE SEQUENCE</scope>
    <source>
        <strain evidence="7">CCFEE 5401</strain>
    </source>
</reference>
<comment type="similarity">
    <text evidence="1">Belongs to the CCM1 family.</text>
</comment>
<gene>
    <name evidence="7" type="ORF">LTR62_006868</name>
</gene>
<evidence type="ECO:0000256" key="4">
    <source>
        <dbReference type="ARBA" id="ARBA00044511"/>
    </source>
</evidence>
<feature type="compositionally biased region" description="Polar residues" evidence="6">
    <location>
        <begin position="377"/>
        <end position="388"/>
    </location>
</feature>
<dbReference type="Pfam" id="PF13812">
    <property type="entry name" value="PPR_3"/>
    <property type="match status" value="1"/>
</dbReference>
<protein>
    <recommendedName>
        <fullName evidence="9">Pentacotripeptide-repeat region of PRORP domain-containing protein</fullName>
    </recommendedName>
</protein>
<dbReference type="EMBL" id="JAVRRL010000061">
    <property type="protein sequence ID" value="KAK5109631.1"/>
    <property type="molecule type" value="Genomic_DNA"/>
</dbReference>
<feature type="repeat" description="PPR" evidence="5">
    <location>
        <begin position="894"/>
        <end position="928"/>
    </location>
</feature>
<dbReference type="Pfam" id="PF13041">
    <property type="entry name" value="PPR_2"/>
    <property type="match status" value="1"/>
</dbReference>
<dbReference type="Gene3D" id="1.25.40.10">
    <property type="entry name" value="Tetratricopeptide repeat domain"/>
    <property type="match status" value="2"/>
</dbReference>
<comment type="function">
    <text evidence="3">Regulates mitochondrial small subunit maturation by controlling 15S rRNA 5'-end processing. Localizes to the 5' precursor of the 15S rRNA in a position that is subsequently occupied by mS47 in the mature yeast mtSSU. Uses structure and sequence-specific RNA recognition, binding to a single-stranded region of the precursor and specifically recognizing bases -6 to -1. The exchange of Ccm1 for mS47 is coupled to the irreversible removal of precursor rRNA that is accompanied by conformational changes of the mitoribosomal proteins uS5m and mS26. These conformational changes signal completion of 5'-end rRNA processing through protection of the mature 5'-end of the 15S rRNA and stabilization of mS47. The removal of the 5' precursor together with the dissociation of Ccm1 may be catalyzed by the 5'-3' exoribonuclease Pet127. Involved in the specific removal of group I introns in mitochondrial encoded transcripts.</text>
</comment>
<name>A0AAN7TDN2_9PEZI</name>
<dbReference type="InterPro" id="IPR011990">
    <property type="entry name" value="TPR-like_helical_dom_sf"/>
</dbReference>
<dbReference type="Pfam" id="PF12311">
    <property type="entry name" value="DUF3632"/>
    <property type="match status" value="1"/>
</dbReference>
<evidence type="ECO:0000256" key="5">
    <source>
        <dbReference type="PROSITE-ProRule" id="PRU00708"/>
    </source>
</evidence>
<organism evidence="7 8">
    <name type="scientific">Meristemomyces frigidus</name>
    <dbReference type="NCBI Taxonomy" id="1508187"/>
    <lineage>
        <taxon>Eukaryota</taxon>
        <taxon>Fungi</taxon>
        <taxon>Dikarya</taxon>
        <taxon>Ascomycota</taxon>
        <taxon>Pezizomycotina</taxon>
        <taxon>Dothideomycetes</taxon>
        <taxon>Dothideomycetidae</taxon>
        <taxon>Mycosphaerellales</taxon>
        <taxon>Teratosphaeriaceae</taxon>
        <taxon>Meristemomyces</taxon>
    </lineage>
</organism>
<evidence type="ECO:0000256" key="2">
    <source>
        <dbReference type="ARBA" id="ARBA00022737"/>
    </source>
</evidence>
<proteinExistence type="inferred from homology"/>
<dbReference type="NCBIfam" id="TIGR00756">
    <property type="entry name" value="PPR"/>
    <property type="match status" value="2"/>
</dbReference>
<evidence type="ECO:0000256" key="3">
    <source>
        <dbReference type="ARBA" id="ARBA00044493"/>
    </source>
</evidence>
<dbReference type="InterPro" id="IPR022085">
    <property type="entry name" value="OpdG"/>
</dbReference>